<evidence type="ECO:0000313" key="2">
    <source>
        <dbReference type="EMBL" id="SCU78016.1"/>
    </source>
</evidence>
<proteinExistence type="predicted"/>
<evidence type="ECO:0000313" key="3">
    <source>
        <dbReference type="Proteomes" id="UP000191024"/>
    </source>
</evidence>
<feature type="region of interest" description="Disordered" evidence="1">
    <location>
        <begin position="48"/>
        <end position="67"/>
    </location>
</feature>
<dbReference type="AlphaFoldDB" id="A0A1G4IN22"/>
<reference evidence="2 3" key="1">
    <citation type="submission" date="2016-03" db="EMBL/GenBank/DDBJ databases">
        <authorList>
            <person name="Devillers H."/>
        </authorList>
    </citation>
    <scope>NUCLEOTIDE SEQUENCE [LARGE SCALE GENOMIC DNA]</scope>
    <source>
        <strain evidence="2">CBS 11717</strain>
    </source>
</reference>
<evidence type="ECO:0000256" key="1">
    <source>
        <dbReference type="SAM" id="MobiDB-lite"/>
    </source>
</evidence>
<accession>A0A1G4IN22</accession>
<sequence length="161" mass="18052">MARALAALADATRPRRGREAWPENFSESRARRQAAVYGRTPQHQQQGYFFRGPVCDDDKRDRRRRPRVLRKRAKLRRCLLRACLKLPRQGHPDPAVTSAGVPFWGAGSYPAWDVGGDLAYVRAGDVTVHGGVSAPRDVRTLPPRVSPVPEIALPCGRRVYM</sequence>
<protein>
    <submittedName>
        <fullName evidence="2">LAMI_0A03114g1_1</fullName>
    </submittedName>
</protein>
<organism evidence="2 3">
    <name type="scientific">Lachancea mirantina</name>
    <dbReference type="NCBI Taxonomy" id="1230905"/>
    <lineage>
        <taxon>Eukaryota</taxon>
        <taxon>Fungi</taxon>
        <taxon>Dikarya</taxon>
        <taxon>Ascomycota</taxon>
        <taxon>Saccharomycotina</taxon>
        <taxon>Saccharomycetes</taxon>
        <taxon>Saccharomycetales</taxon>
        <taxon>Saccharomycetaceae</taxon>
        <taxon>Lachancea</taxon>
    </lineage>
</organism>
<dbReference type="EMBL" id="LT598462">
    <property type="protein sequence ID" value="SCU78016.1"/>
    <property type="molecule type" value="Genomic_DNA"/>
</dbReference>
<gene>
    <name evidence="2" type="ORF">LAMI_0A03114G</name>
</gene>
<feature type="compositionally biased region" description="Basic and acidic residues" evidence="1">
    <location>
        <begin position="17"/>
        <end position="27"/>
    </location>
</feature>
<name>A0A1G4IN22_9SACH</name>
<dbReference type="Proteomes" id="UP000191024">
    <property type="component" value="Chromosome A"/>
</dbReference>
<keyword evidence="3" id="KW-1185">Reference proteome</keyword>
<feature type="compositionally biased region" description="Low complexity" evidence="1">
    <location>
        <begin position="1"/>
        <end position="11"/>
    </location>
</feature>
<feature type="region of interest" description="Disordered" evidence="1">
    <location>
        <begin position="1"/>
        <end position="27"/>
    </location>
</feature>